<organism evidence="2 3">
    <name type="scientific">Actinomycetospora flava</name>
    <dbReference type="NCBI Taxonomy" id="3129232"/>
    <lineage>
        <taxon>Bacteria</taxon>
        <taxon>Bacillati</taxon>
        <taxon>Actinomycetota</taxon>
        <taxon>Actinomycetes</taxon>
        <taxon>Pseudonocardiales</taxon>
        <taxon>Pseudonocardiaceae</taxon>
        <taxon>Actinomycetospora</taxon>
    </lineage>
</organism>
<name>A0ABU8MAD1_9PSEU</name>
<reference evidence="2 3" key="1">
    <citation type="submission" date="2024-03" db="EMBL/GenBank/DDBJ databases">
        <title>Actinomycetospora sp. OC33-EN07, a novel actinomycete isolated from wild orchid (Aerides multiflora).</title>
        <authorList>
            <person name="Suriyachadkun C."/>
        </authorList>
    </citation>
    <scope>NUCLEOTIDE SEQUENCE [LARGE SCALE GENOMIC DNA]</scope>
    <source>
        <strain evidence="2 3">OC33-EN07</strain>
    </source>
</reference>
<dbReference type="Proteomes" id="UP001369736">
    <property type="component" value="Unassembled WGS sequence"/>
</dbReference>
<keyword evidence="3" id="KW-1185">Reference proteome</keyword>
<keyword evidence="2" id="KW-0418">Kinase</keyword>
<dbReference type="PIRSF" id="PIRSF039097">
    <property type="entry name" value="MoSto_subunit"/>
    <property type="match status" value="1"/>
</dbReference>
<dbReference type="GO" id="GO:0016301">
    <property type="term" value="F:kinase activity"/>
    <property type="evidence" value="ECO:0007669"/>
    <property type="project" value="UniProtKB-KW"/>
</dbReference>
<dbReference type="RefSeq" id="WP_337705667.1">
    <property type="nucleotide sequence ID" value="NZ_JBBEGM010000011.1"/>
</dbReference>
<evidence type="ECO:0000259" key="1">
    <source>
        <dbReference type="Pfam" id="PF00696"/>
    </source>
</evidence>
<comment type="caution">
    <text evidence="2">The sequence shown here is derived from an EMBL/GenBank/DDBJ whole genome shotgun (WGS) entry which is preliminary data.</text>
</comment>
<evidence type="ECO:0000313" key="2">
    <source>
        <dbReference type="EMBL" id="MEJ2864305.1"/>
    </source>
</evidence>
<dbReference type="Gene3D" id="3.40.1160.10">
    <property type="entry name" value="Acetylglutamate kinase-like"/>
    <property type="match status" value="1"/>
</dbReference>
<dbReference type="Pfam" id="PF00696">
    <property type="entry name" value="AA_kinase"/>
    <property type="match status" value="1"/>
</dbReference>
<feature type="domain" description="Aspartate/glutamate/uridylate kinase" evidence="1">
    <location>
        <begin position="49"/>
        <end position="246"/>
    </location>
</feature>
<keyword evidence="2" id="KW-0808">Transferase</keyword>
<dbReference type="InterPro" id="IPR030669">
    <property type="entry name" value="MoSto_subunit_alpha/beta"/>
</dbReference>
<protein>
    <submittedName>
        <fullName evidence="2">Uridine kinase</fullName>
    </submittedName>
</protein>
<dbReference type="InterPro" id="IPR036393">
    <property type="entry name" value="AceGlu_kinase-like_sf"/>
</dbReference>
<accession>A0ABU8MAD1</accession>
<dbReference type="SUPFAM" id="SSF53633">
    <property type="entry name" value="Carbamate kinase-like"/>
    <property type="match status" value="1"/>
</dbReference>
<gene>
    <name evidence="2" type="ORF">WCD58_24320</name>
</gene>
<proteinExistence type="predicted"/>
<dbReference type="EMBL" id="JBBEGM010000011">
    <property type="protein sequence ID" value="MEJ2864305.1"/>
    <property type="molecule type" value="Genomic_DNA"/>
</dbReference>
<dbReference type="InterPro" id="IPR001048">
    <property type="entry name" value="Asp/Glu/Uridylate_kinase"/>
</dbReference>
<sequence length="286" mass="29786">MSVSASGSADHADLADLAALLSDRSLDDAGLAALSDRAPEIPTLPGVSVVKIGGQSLMDRGRTAVLPLVDEIVAATAIRRLLIGTGGGTRARHAYALAAQLGLPTGVLSEIGSAVAGQNATMLGFLLAKHGIPVVEANAFATLPLRLAEVGAAVFPGMPPYGLWQRVPHEGVVPPYRTDAGCYLVAETYACEQMIFVKDEDGLYTANPKNDPAATFIPEITVDELLARDLPDLVLERGMLELLRDARHVRSVQVVNGLVPGNLTRALAGEHVGTIITAVPRGGGPQ</sequence>
<evidence type="ECO:0000313" key="3">
    <source>
        <dbReference type="Proteomes" id="UP001369736"/>
    </source>
</evidence>